<evidence type="ECO:0000313" key="4">
    <source>
        <dbReference type="WBParaSite" id="Hba_16615"/>
    </source>
</evidence>
<organism evidence="3 4">
    <name type="scientific">Heterorhabditis bacteriophora</name>
    <name type="common">Entomopathogenic nematode worm</name>
    <dbReference type="NCBI Taxonomy" id="37862"/>
    <lineage>
        <taxon>Eukaryota</taxon>
        <taxon>Metazoa</taxon>
        <taxon>Ecdysozoa</taxon>
        <taxon>Nematoda</taxon>
        <taxon>Chromadorea</taxon>
        <taxon>Rhabditida</taxon>
        <taxon>Rhabditina</taxon>
        <taxon>Rhabditomorpha</taxon>
        <taxon>Strongyloidea</taxon>
        <taxon>Heterorhabditidae</taxon>
        <taxon>Heterorhabditis</taxon>
    </lineage>
</organism>
<sequence length="222" mass="24637">MADLPGNLDLILSDFAYIDGFLPTVADLVALNIVKEQDLEGKNHLKRWHKHIKTFSQNDRNKFSRVVSSDFAKYLLDSYPIVHTMSPKETTTEVLNDLPQLVLSELDANSQGFNSIHMAAKLSIDHQKLVGVIKSLLAQEGVISAEDVTNKHLELSSEGRDLTINGSHEFNVYEAIGENGLLQADVMKLPFGKVGMNKAMAAGWIMIDKSTGKVVCIIYYYA</sequence>
<evidence type="ECO:0000259" key="1">
    <source>
        <dbReference type="Pfam" id="PF18552"/>
    </source>
</evidence>
<dbReference type="WBParaSite" id="Hba_16615">
    <property type="protein sequence ID" value="Hba_16615"/>
    <property type="gene ID" value="Hba_16615"/>
</dbReference>
<evidence type="ECO:0000313" key="3">
    <source>
        <dbReference type="Proteomes" id="UP000095283"/>
    </source>
</evidence>
<dbReference type="Pfam" id="PF18552">
    <property type="entry name" value="PheRS_DBD1"/>
    <property type="match status" value="1"/>
</dbReference>
<dbReference type="Pfam" id="PF18553">
    <property type="entry name" value="PheRS_DBD3"/>
    <property type="match status" value="1"/>
</dbReference>
<reference evidence="4" key="1">
    <citation type="submission" date="2016-11" db="UniProtKB">
        <authorList>
            <consortium name="WormBaseParasite"/>
        </authorList>
    </citation>
    <scope>IDENTIFICATION</scope>
</reference>
<accession>A0A1I7XFV2</accession>
<feature type="domain" description="PheRS DNA binding" evidence="2">
    <location>
        <begin position="167"/>
        <end position="215"/>
    </location>
</feature>
<dbReference type="InterPro" id="IPR040725">
    <property type="entry name" value="PheRS_DBD3"/>
</dbReference>
<evidence type="ECO:0000259" key="2">
    <source>
        <dbReference type="Pfam" id="PF18553"/>
    </source>
</evidence>
<feature type="domain" description="PheRS DNA binding" evidence="1">
    <location>
        <begin position="97"/>
        <end position="153"/>
    </location>
</feature>
<protein>
    <submittedName>
        <fullName evidence="4">ANK_REP_REGION domain-containing protein</fullName>
    </submittedName>
</protein>
<proteinExistence type="predicted"/>
<dbReference type="InterPro" id="IPR040724">
    <property type="entry name" value="PheRS_DBD1"/>
</dbReference>
<keyword evidence="3" id="KW-1185">Reference proteome</keyword>
<dbReference type="Gene3D" id="1.10.10.2330">
    <property type="match status" value="1"/>
</dbReference>
<dbReference type="Proteomes" id="UP000095283">
    <property type="component" value="Unplaced"/>
</dbReference>
<dbReference type="AlphaFoldDB" id="A0A1I7XFV2"/>
<name>A0A1I7XFV2_HETBA</name>